<keyword evidence="2" id="KW-1185">Reference proteome</keyword>
<dbReference type="RefSeq" id="WP_219004415.1">
    <property type="nucleotide sequence ID" value="NZ_CP079194.1"/>
</dbReference>
<name>A0A8F6TYT1_9RHOB</name>
<protein>
    <recommendedName>
        <fullName evidence="3">Protein ImuA</fullName>
    </recommendedName>
</protein>
<reference evidence="1 2" key="1">
    <citation type="submission" date="2021-07" db="EMBL/GenBank/DDBJ databases">
        <title>A novel Jannaschia species isolated from marine dinoflagellate Ceratoperidinium margalefii.</title>
        <authorList>
            <person name="Jiang Y."/>
            <person name="Li Z."/>
        </authorList>
    </citation>
    <scope>NUCLEOTIDE SEQUENCE [LARGE SCALE GENOMIC DNA]</scope>
    <source>
        <strain evidence="1 2">J12C1-MA-4</strain>
    </source>
</reference>
<gene>
    <name evidence="1" type="ORF">KYE46_06915</name>
</gene>
<organism evidence="1 2">
    <name type="scientific">Gymnodinialimonas ceratoperidinii</name>
    <dbReference type="NCBI Taxonomy" id="2856823"/>
    <lineage>
        <taxon>Bacteria</taxon>
        <taxon>Pseudomonadati</taxon>
        <taxon>Pseudomonadota</taxon>
        <taxon>Alphaproteobacteria</taxon>
        <taxon>Rhodobacterales</taxon>
        <taxon>Paracoccaceae</taxon>
        <taxon>Gymnodinialimonas</taxon>
    </lineage>
</organism>
<evidence type="ECO:0008006" key="3">
    <source>
        <dbReference type="Google" id="ProtNLM"/>
    </source>
</evidence>
<dbReference type="Proteomes" id="UP000825009">
    <property type="component" value="Chromosome"/>
</dbReference>
<dbReference type="KEGG" id="gce:KYE46_06915"/>
<dbReference type="EMBL" id="CP079194">
    <property type="protein sequence ID" value="QXT40948.1"/>
    <property type="molecule type" value="Genomic_DNA"/>
</dbReference>
<sequence>MDITKLSRQSHRHDRPGLRLLNHFDLPGGRAHEFCGHGRRRLALWLAAADKQTDMASQILWIRPEWHPDRLHMAGVRHEIDPGRLMFVECCRPGDLLWCMEEALRSGLTRLVVLDLPEPPGLTPVRRLHLAAEAGFEKTGRAPLGVILTPGDGGAAGVESRWQLSPAHGAETDSWRLCRLRARTAPVAEWAVTRAGRGRPVVQMPAPEPGLEPA</sequence>
<accession>A0A8F6TYT1</accession>
<proteinExistence type="predicted"/>
<evidence type="ECO:0000313" key="1">
    <source>
        <dbReference type="EMBL" id="QXT40948.1"/>
    </source>
</evidence>
<dbReference type="AlphaFoldDB" id="A0A8F6TYT1"/>
<evidence type="ECO:0000313" key="2">
    <source>
        <dbReference type="Proteomes" id="UP000825009"/>
    </source>
</evidence>